<dbReference type="OrthoDB" id="207175at2759"/>
<dbReference type="GO" id="GO:0003677">
    <property type="term" value="F:DNA binding"/>
    <property type="evidence" value="ECO:0007669"/>
    <property type="project" value="UniProtKB-KW"/>
</dbReference>
<sequence>MNNVNGNSCNWLGFSVSPNVNMELSSSSATAVSPSIPANLFHSPSQFNYGICYGVDGENGGFYSPLSVMPLKSDGSICSMEALTRQHPQEVVSSSTPKLEDFFGGATMGSHHYESNDREVMALSLDSIFCHQNPTHHEPQTQAFPHFSSLRSREMMVQDSKVIMPDGCNLQQQQHPTVAESEISGMKNWAAPRNYGTNNSSFEQKMVSCMSENGGEPGSINAMAYGDLQSLSLSMTMSPSSQSSCVTATQHVSPAMADCSAMDTKKRGHEKMDQKQIVHRKSLDTFGQRTSQYRGVTRHRWTGRYEAHLWDNSCKKEGQSRKGRQVYLGGYDMEEKAARAYDLAALKYWGPSTHINFPLENYQKELEEMKNMSRQEYVAHLRRRSSGFSRGASIYRGVTRHHQHGRWQARIGRVAGNKDLYLGTFSTQEEAAEAYDIAAIKFRGMNAVTNFDITRYDVERIIASNTLLSGDLAKRKQHTEFDNESLRQSPATPNSNSEAMPLPTSQSIHTQSESDWKMALYQSSQQLVPKPRLSSGITNDGSRIGLEDSAKLGAHFSNASSMVTSCSLSSSREESPDKTSLSMVFGIPQSTSKPFAAAPASNMNSSWIASAQQLRAANCMSQLPVFAGWNNT</sequence>
<dbReference type="PRINTS" id="PR00367">
    <property type="entry name" value="ETHRSPELEMNT"/>
</dbReference>
<keyword evidence="2" id="KW-0677">Repeat</keyword>
<dbReference type="GO" id="GO:0005634">
    <property type="term" value="C:nucleus"/>
    <property type="evidence" value="ECO:0007669"/>
    <property type="project" value="UniProtKB-SubCell"/>
</dbReference>
<dbReference type="FunFam" id="3.30.730.10:FF:000002">
    <property type="entry name" value="AP2-like ethylene-responsive transcription factor"/>
    <property type="match status" value="1"/>
</dbReference>
<keyword evidence="6" id="KW-0539">Nucleus</keyword>
<dbReference type="Pfam" id="PF00847">
    <property type="entry name" value="AP2"/>
    <property type="match status" value="2"/>
</dbReference>
<dbReference type="PANTHER" id="PTHR32467:SF239">
    <property type="entry name" value="AP2_ERF DOMAIN-CONTAINING PROTEIN"/>
    <property type="match status" value="1"/>
</dbReference>
<dbReference type="SUPFAM" id="SSF54171">
    <property type="entry name" value="DNA-binding domain"/>
    <property type="match status" value="2"/>
</dbReference>
<evidence type="ECO:0000256" key="4">
    <source>
        <dbReference type="ARBA" id="ARBA00023125"/>
    </source>
</evidence>
<comment type="subcellular location">
    <subcellularLocation>
        <location evidence="1">Nucleus</location>
    </subcellularLocation>
</comment>
<keyword evidence="4" id="KW-0238">DNA-binding</keyword>
<proteinExistence type="predicted"/>
<name>A0A6J1BUW4_MOMCH</name>
<dbReference type="InterPro" id="IPR016177">
    <property type="entry name" value="DNA-bd_dom_sf"/>
</dbReference>
<dbReference type="Gene3D" id="3.30.730.10">
    <property type="entry name" value="AP2/ERF domain"/>
    <property type="match status" value="2"/>
</dbReference>
<evidence type="ECO:0000313" key="10">
    <source>
        <dbReference type="RefSeq" id="XP_022133310.1"/>
    </source>
</evidence>
<feature type="domain" description="AP2/ERF" evidence="8">
    <location>
        <begin position="292"/>
        <end position="358"/>
    </location>
</feature>
<dbReference type="PROSITE" id="PS51032">
    <property type="entry name" value="AP2_ERF"/>
    <property type="match status" value="2"/>
</dbReference>
<evidence type="ECO:0000256" key="2">
    <source>
        <dbReference type="ARBA" id="ARBA00022737"/>
    </source>
</evidence>
<keyword evidence="9" id="KW-1185">Reference proteome</keyword>
<keyword evidence="3" id="KW-0805">Transcription regulation</keyword>
<dbReference type="GO" id="GO:0003700">
    <property type="term" value="F:DNA-binding transcription factor activity"/>
    <property type="evidence" value="ECO:0007669"/>
    <property type="project" value="InterPro"/>
</dbReference>
<dbReference type="PANTHER" id="PTHR32467">
    <property type="entry name" value="AP2-LIKE ETHYLENE-RESPONSIVE TRANSCRIPTION FACTOR"/>
    <property type="match status" value="1"/>
</dbReference>
<feature type="compositionally biased region" description="Basic and acidic residues" evidence="7">
    <location>
        <begin position="476"/>
        <end position="485"/>
    </location>
</feature>
<dbReference type="KEGG" id="mcha:111005920"/>
<dbReference type="CDD" id="cd00018">
    <property type="entry name" value="AP2"/>
    <property type="match status" value="2"/>
</dbReference>
<dbReference type="InterPro" id="IPR036955">
    <property type="entry name" value="AP2/ERF_dom_sf"/>
</dbReference>
<accession>A0A6J1BUW4</accession>
<dbReference type="GeneID" id="111005920"/>
<dbReference type="Proteomes" id="UP000504603">
    <property type="component" value="Unplaced"/>
</dbReference>
<feature type="domain" description="AP2/ERF" evidence="8">
    <location>
        <begin position="394"/>
        <end position="452"/>
    </location>
</feature>
<dbReference type="FunFam" id="3.30.730.10:FF:000003">
    <property type="entry name" value="AP2-like ethylene-responsive transcription factor ANT"/>
    <property type="match status" value="1"/>
</dbReference>
<organism evidence="9 10">
    <name type="scientific">Momordica charantia</name>
    <name type="common">Bitter gourd</name>
    <name type="synonym">Balsam pear</name>
    <dbReference type="NCBI Taxonomy" id="3673"/>
    <lineage>
        <taxon>Eukaryota</taxon>
        <taxon>Viridiplantae</taxon>
        <taxon>Streptophyta</taxon>
        <taxon>Embryophyta</taxon>
        <taxon>Tracheophyta</taxon>
        <taxon>Spermatophyta</taxon>
        <taxon>Magnoliopsida</taxon>
        <taxon>eudicotyledons</taxon>
        <taxon>Gunneridae</taxon>
        <taxon>Pentapetalae</taxon>
        <taxon>rosids</taxon>
        <taxon>fabids</taxon>
        <taxon>Cucurbitales</taxon>
        <taxon>Cucurbitaceae</taxon>
        <taxon>Momordiceae</taxon>
        <taxon>Momordica</taxon>
    </lineage>
</organism>
<dbReference type="InterPro" id="IPR001471">
    <property type="entry name" value="AP2/ERF_dom"/>
</dbReference>
<evidence type="ECO:0000256" key="6">
    <source>
        <dbReference type="ARBA" id="ARBA00023242"/>
    </source>
</evidence>
<evidence type="ECO:0000313" key="9">
    <source>
        <dbReference type="Proteomes" id="UP000504603"/>
    </source>
</evidence>
<evidence type="ECO:0000259" key="8">
    <source>
        <dbReference type="PROSITE" id="PS51032"/>
    </source>
</evidence>
<dbReference type="AlphaFoldDB" id="A0A6J1BUW4"/>
<protein>
    <submittedName>
        <fullName evidence="10">AP2-like ethylene-responsive transcription factor ANT</fullName>
    </submittedName>
</protein>
<evidence type="ECO:0000256" key="3">
    <source>
        <dbReference type="ARBA" id="ARBA00023015"/>
    </source>
</evidence>
<feature type="compositionally biased region" description="Polar residues" evidence="7">
    <location>
        <begin position="486"/>
        <end position="511"/>
    </location>
</feature>
<dbReference type="RefSeq" id="XP_022133310.1">
    <property type="nucleotide sequence ID" value="XM_022277618.1"/>
</dbReference>
<dbReference type="SMART" id="SM00380">
    <property type="entry name" value="AP2"/>
    <property type="match status" value="2"/>
</dbReference>
<gene>
    <name evidence="10" type="primary">LOC111005920</name>
</gene>
<reference evidence="10" key="1">
    <citation type="submission" date="2025-08" db="UniProtKB">
        <authorList>
            <consortium name="RefSeq"/>
        </authorList>
    </citation>
    <scope>IDENTIFICATION</scope>
</reference>
<keyword evidence="5" id="KW-0804">Transcription</keyword>
<feature type="region of interest" description="Disordered" evidence="7">
    <location>
        <begin position="476"/>
        <end position="511"/>
    </location>
</feature>
<evidence type="ECO:0000256" key="7">
    <source>
        <dbReference type="SAM" id="MobiDB-lite"/>
    </source>
</evidence>
<evidence type="ECO:0000256" key="5">
    <source>
        <dbReference type="ARBA" id="ARBA00023163"/>
    </source>
</evidence>
<evidence type="ECO:0000256" key="1">
    <source>
        <dbReference type="ARBA" id="ARBA00004123"/>
    </source>
</evidence>